<gene>
    <name evidence="1" type="ORF">LFA_0026</name>
</gene>
<dbReference type="Gene3D" id="3.40.50.1110">
    <property type="entry name" value="SGNH hydrolase"/>
    <property type="match status" value="1"/>
</dbReference>
<organism evidence="1 2">
    <name type="scientific">Legionella fallonii LLAP-10</name>
    <dbReference type="NCBI Taxonomy" id="1212491"/>
    <lineage>
        <taxon>Bacteria</taxon>
        <taxon>Pseudomonadati</taxon>
        <taxon>Pseudomonadota</taxon>
        <taxon>Gammaproteobacteria</taxon>
        <taxon>Legionellales</taxon>
        <taxon>Legionellaceae</taxon>
        <taxon>Legionella</taxon>
    </lineage>
</organism>
<sequence length="66" mass="7451">MPLKNKAKPLNCEEYVFWDHVHPSSRVHYYLAQKAREALDSAGLTAFTSTIKHPGVVPYSHSKPLS</sequence>
<dbReference type="AlphaFoldDB" id="A0A098FZ53"/>
<dbReference type="Proteomes" id="UP000032430">
    <property type="component" value="Chromosome I"/>
</dbReference>
<dbReference type="STRING" id="1212491.LFA_0026"/>
<keyword evidence="2" id="KW-1185">Reference proteome</keyword>
<name>A0A098FZ53_9GAMM</name>
<evidence type="ECO:0000313" key="1">
    <source>
        <dbReference type="EMBL" id="CEG55513.1"/>
    </source>
</evidence>
<dbReference type="HOGENOM" id="CLU_2825794_0_0_6"/>
<accession>A0A098FZ53</accession>
<proteinExistence type="predicted"/>
<dbReference type="OrthoDB" id="5292073at2"/>
<dbReference type="RefSeq" id="WP_045094385.1">
    <property type="nucleotide sequence ID" value="NZ_LN614827.1"/>
</dbReference>
<dbReference type="GO" id="GO:0016788">
    <property type="term" value="F:hydrolase activity, acting on ester bonds"/>
    <property type="evidence" value="ECO:0007669"/>
    <property type="project" value="UniProtKB-ARBA"/>
</dbReference>
<dbReference type="KEGG" id="lfa:LFA_0026"/>
<dbReference type="InterPro" id="IPR036514">
    <property type="entry name" value="SGNH_hydro_sf"/>
</dbReference>
<protein>
    <submittedName>
        <fullName evidence="1">Uncharacterized protein</fullName>
    </submittedName>
</protein>
<reference evidence="2" key="1">
    <citation type="submission" date="2014-09" db="EMBL/GenBank/DDBJ databases">
        <authorList>
            <person name="Gomez-Valero L."/>
        </authorList>
    </citation>
    <scope>NUCLEOTIDE SEQUENCE [LARGE SCALE GENOMIC DNA]</scope>
    <source>
        <strain evidence="2">ATCC700992</strain>
    </source>
</reference>
<dbReference type="EMBL" id="LN614827">
    <property type="protein sequence ID" value="CEG55513.1"/>
    <property type="molecule type" value="Genomic_DNA"/>
</dbReference>
<evidence type="ECO:0000313" key="2">
    <source>
        <dbReference type="Proteomes" id="UP000032430"/>
    </source>
</evidence>